<dbReference type="AlphaFoldDB" id="A0A7H0FMA0"/>
<organism evidence="1 2">
    <name type="scientific">Enterococcus faecalis</name>
    <name type="common">Streptococcus faecalis</name>
    <dbReference type="NCBI Taxonomy" id="1351"/>
    <lineage>
        <taxon>Bacteria</taxon>
        <taxon>Bacillati</taxon>
        <taxon>Bacillota</taxon>
        <taxon>Bacilli</taxon>
        <taxon>Lactobacillales</taxon>
        <taxon>Enterococcaceae</taxon>
        <taxon>Enterococcus</taxon>
    </lineage>
</organism>
<sequence length="138" mass="16187">MCKQTDLQKLFSQRKKAKILPLSVSLEITTQPSKTTFINTEVLVNEMDIPHTYDLIGIVKDDIAFFHIDELVYIQLTQDITKAGFYVIKTEFGIEIVVKKYGNEIYTSLKRRRGNKNKPLYQKYHVEDFLFIFGKIIY</sequence>
<dbReference type="Proteomes" id="UP000516122">
    <property type="component" value="Chromosome"/>
</dbReference>
<gene>
    <name evidence="1" type="ORF">H9Q64_11920</name>
</gene>
<name>A0A7H0FMA0_ENTFL</name>
<dbReference type="RefSeq" id="WP_002382562.1">
    <property type="nucleotide sequence ID" value="NZ_CABGRP010000001.1"/>
</dbReference>
<dbReference type="EMBL" id="CP060804">
    <property type="protein sequence ID" value="QNP37166.1"/>
    <property type="molecule type" value="Genomic_DNA"/>
</dbReference>
<evidence type="ECO:0000313" key="2">
    <source>
        <dbReference type="Proteomes" id="UP000516122"/>
    </source>
</evidence>
<proteinExistence type="predicted"/>
<protein>
    <submittedName>
        <fullName evidence="1">Uncharacterized protein</fullName>
    </submittedName>
</protein>
<accession>A0A7H0FMA0</accession>
<reference evidence="1 2" key="1">
    <citation type="submission" date="2020-08" db="EMBL/GenBank/DDBJ databases">
        <title>Enterococcus faecalis SF28073 genome assembly.</title>
        <authorList>
            <person name="Duerkop B.A."/>
            <person name="Johnson C.N."/>
        </authorList>
    </citation>
    <scope>NUCLEOTIDE SEQUENCE [LARGE SCALE GENOMIC DNA]</scope>
    <source>
        <strain evidence="1 2">SF28073</strain>
    </source>
</reference>
<evidence type="ECO:0000313" key="1">
    <source>
        <dbReference type="EMBL" id="QNP37166.1"/>
    </source>
</evidence>